<keyword evidence="12" id="KW-0460">Magnesium</keyword>
<evidence type="ECO:0000256" key="11">
    <source>
        <dbReference type="ARBA" id="ARBA00022840"/>
    </source>
</evidence>
<evidence type="ECO:0000259" key="20">
    <source>
        <dbReference type="Pfam" id="PF02581"/>
    </source>
</evidence>
<evidence type="ECO:0000256" key="17">
    <source>
        <dbReference type="ARBA" id="ARBA00061146"/>
    </source>
</evidence>
<comment type="cofactor">
    <cofactor evidence="2">
        <name>Mg(2+)</name>
        <dbReference type="ChEBI" id="CHEBI:18420"/>
    </cofactor>
</comment>
<protein>
    <submittedName>
        <fullName evidence="21">Thiamine phosphate synthase superfamily</fullName>
    </submittedName>
</protein>
<keyword evidence="22" id="KW-1185">Reference proteome</keyword>
<evidence type="ECO:0000256" key="10">
    <source>
        <dbReference type="ARBA" id="ARBA00022777"/>
    </source>
</evidence>
<comment type="caution">
    <text evidence="21">The sequence shown here is derived from an EMBL/GenBank/DDBJ whole genome shotgun (WGS) entry which is preliminary data.</text>
</comment>
<comment type="pathway">
    <text evidence="4">Cofactor biosynthesis; thiamine diphosphate biosynthesis; 4-methyl-5-(2-phosphoethyl)-thiazole from 5-(2-hydroxyethyl)-4-methylthiazole: step 1/1.</text>
</comment>
<feature type="domain" description="Isochorismatase-like" evidence="19">
    <location>
        <begin position="618"/>
        <end position="767"/>
    </location>
</feature>
<evidence type="ECO:0000256" key="2">
    <source>
        <dbReference type="ARBA" id="ARBA00001946"/>
    </source>
</evidence>
<accession>A0A9W9KE37</accession>
<dbReference type="GO" id="GO:0009228">
    <property type="term" value="P:thiamine biosynthetic process"/>
    <property type="evidence" value="ECO:0007669"/>
    <property type="project" value="UniProtKB-KW"/>
</dbReference>
<dbReference type="PRINTS" id="PR01099">
    <property type="entry name" value="HYETHTZKNASE"/>
</dbReference>
<evidence type="ECO:0000256" key="8">
    <source>
        <dbReference type="ARBA" id="ARBA00022723"/>
    </source>
</evidence>
<dbReference type="SUPFAM" id="SSF52499">
    <property type="entry name" value="Isochorismatase-like hydrolases"/>
    <property type="match status" value="1"/>
</dbReference>
<dbReference type="CDD" id="cd01170">
    <property type="entry name" value="THZ_kinase"/>
    <property type="match status" value="1"/>
</dbReference>
<evidence type="ECO:0000256" key="14">
    <source>
        <dbReference type="ARBA" id="ARBA00047334"/>
    </source>
</evidence>
<dbReference type="GO" id="GO:0005524">
    <property type="term" value="F:ATP binding"/>
    <property type="evidence" value="ECO:0007669"/>
    <property type="project" value="UniProtKB-KW"/>
</dbReference>
<keyword evidence="7" id="KW-0808">Transferase</keyword>
<evidence type="ECO:0000313" key="22">
    <source>
        <dbReference type="Proteomes" id="UP001149074"/>
    </source>
</evidence>
<keyword evidence="8" id="KW-0479">Metal-binding</keyword>
<dbReference type="CDD" id="cd00564">
    <property type="entry name" value="TMP_TenI"/>
    <property type="match status" value="1"/>
</dbReference>
<keyword evidence="9" id="KW-0547">Nucleotide-binding</keyword>
<dbReference type="Gene3D" id="3.20.20.70">
    <property type="entry name" value="Aldolase class I"/>
    <property type="match status" value="1"/>
</dbReference>
<comment type="catalytic activity">
    <reaction evidence="15">
        <text>2-(2-carboxy-4-methylthiazol-5-yl)ethyl phosphate + 4-amino-2-methyl-5-(diphosphooxymethyl)pyrimidine + 2 H(+) = thiamine phosphate + CO2 + diphosphate</text>
        <dbReference type="Rhea" id="RHEA:47848"/>
        <dbReference type="ChEBI" id="CHEBI:15378"/>
        <dbReference type="ChEBI" id="CHEBI:16526"/>
        <dbReference type="ChEBI" id="CHEBI:33019"/>
        <dbReference type="ChEBI" id="CHEBI:37575"/>
        <dbReference type="ChEBI" id="CHEBI:57841"/>
        <dbReference type="ChEBI" id="CHEBI:62890"/>
        <dbReference type="EC" id="2.5.1.3"/>
    </reaction>
</comment>
<dbReference type="NCBIfam" id="NF006830">
    <property type="entry name" value="PRK09355.1"/>
    <property type="match status" value="1"/>
</dbReference>
<dbReference type="GO" id="GO:0004789">
    <property type="term" value="F:thiamine-phosphate diphosphorylase activity"/>
    <property type="evidence" value="ECO:0007669"/>
    <property type="project" value="UniProtKB-EC"/>
</dbReference>
<gene>
    <name evidence="21" type="ORF">N7532_003669</name>
</gene>
<dbReference type="InterPro" id="IPR036380">
    <property type="entry name" value="Isochorismatase-like_sf"/>
</dbReference>
<keyword evidence="11" id="KW-0067">ATP-binding</keyword>
<dbReference type="Pfam" id="PF02110">
    <property type="entry name" value="HK"/>
    <property type="match status" value="1"/>
</dbReference>
<comment type="catalytic activity">
    <reaction evidence="16">
        <text>2-[(2R,5Z)-2-carboxy-4-methylthiazol-5(2H)-ylidene]ethyl phosphate + 4-amino-2-methyl-5-(diphosphooxymethyl)pyrimidine + 2 H(+) = thiamine phosphate + CO2 + diphosphate</text>
        <dbReference type="Rhea" id="RHEA:47844"/>
        <dbReference type="ChEBI" id="CHEBI:15378"/>
        <dbReference type="ChEBI" id="CHEBI:16526"/>
        <dbReference type="ChEBI" id="CHEBI:33019"/>
        <dbReference type="ChEBI" id="CHEBI:37575"/>
        <dbReference type="ChEBI" id="CHEBI:57841"/>
        <dbReference type="ChEBI" id="CHEBI:62899"/>
        <dbReference type="EC" id="2.5.1.3"/>
    </reaction>
</comment>
<reference evidence="21" key="1">
    <citation type="submission" date="2022-11" db="EMBL/GenBank/DDBJ databases">
        <authorList>
            <person name="Petersen C."/>
        </authorList>
    </citation>
    <scope>NUCLEOTIDE SEQUENCE</scope>
    <source>
        <strain evidence="21">IBT 30761</strain>
    </source>
</reference>
<evidence type="ECO:0000256" key="4">
    <source>
        <dbReference type="ARBA" id="ARBA00004868"/>
    </source>
</evidence>
<reference evidence="21" key="2">
    <citation type="journal article" date="2023" name="IMA Fungus">
        <title>Comparative genomic study of the Penicillium genus elucidates a diverse pangenome and 15 lateral gene transfer events.</title>
        <authorList>
            <person name="Petersen C."/>
            <person name="Sorensen T."/>
            <person name="Nielsen M.R."/>
            <person name="Sondergaard T.E."/>
            <person name="Sorensen J.L."/>
            <person name="Fitzpatrick D.A."/>
            <person name="Frisvad J.C."/>
            <person name="Nielsen K.L."/>
        </authorList>
    </citation>
    <scope>NUCLEOTIDE SEQUENCE</scope>
    <source>
        <strain evidence="21">IBT 30761</strain>
    </source>
</reference>
<evidence type="ECO:0000256" key="9">
    <source>
        <dbReference type="ARBA" id="ARBA00022741"/>
    </source>
</evidence>
<dbReference type="InterPro" id="IPR000868">
    <property type="entry name" value="Isochorismatase-like_dom"/>
</dbReference>
<evidence type="ECO:0000313" key="21">
    <source>
        <dbReference type="EMBL" id="KAJ5103140.1"/>
    </source>
</evidence>
<comment type="pathway">
    <text evidence="5">Cofactor biosynthesis; thiamine diphosphate biosynthesis; thiamine phosphate from 4-amino-2-methyl-5-diphosphomethylpyrimidine and 4-methyl-5-(2-phosphoethyl)-thiazole: step 1/1.</text>
</comment>
<dbReference type="Pfam" id="PF00857">
    <property type="entry name" value="Isochorismatase"/>
    <property type="match status" value="1"/>
</dbReference>
<dbReference type="RefSeq" id="XP_056476520.1">
    <property type="nucleotide sequence ID" value="XM_056616163.1"/>
</dbReference>
<name>A0A9W9KE37_9EURO</name>
<comment type="catalytic activity">
    <reaction evidence="14">
        <text>4-methyl-5-(2-phosphooxyethyl)-thiazole + 4-amino-2-methyl-5-(diphosphooxymethyl)pyrimidine + H(+) = thiamine phosphate + diphosphate</text>
        <dbReference type="Rhea" id="RHEA:22328"/>
        <dbReference type="ChEBI" id="CHEBI:15378"/>
        <dbReference type="ChEBI" id="CHEBI:33019"/>
        <dbReference type="ChEBI" id="CHEBI:37575"/>
        <dbReference type="ChEBI" id="CHEBI:57841"/>
        <dbReference type="ChEBI" id="CHEBI:58296"/>
        <dbReference type="EC" id="2.5.1.3"/>
    </reaction>
</comment>
<dbReference type="FunFam" id="3.40.1190.20:FF:000042">
    <property type="entry name" value="Probable thiamine biosynthetic bifunctional enzyme"/>
    <property type="match status" value="1"/>
</dbReference>
<dbReference type="PANTHER" id="PTHR20857:SF23">
    <property type="entry name" value="THIAMINE BIOSYNTHETIC BIFUNCTIONAL ENZYME"/>
    <property type="match status" value="1"/>
</dbReference>
<evidence type="ECO:0000256" key="12">
    <source>
        <dbReference type="ARBA" id="ARBA00022842"/>
    </source>
</evidence>
<evidence type="ECO:0000256" key="18">
    <source>
        <dbReference type="ARBA" id="ARBA00061283"/>
    </source>
</evidence>
<dbReference type="PANTHER" id="PTHR20857">
    <property type="entry name" value="THIAMINE-PHOSPHATE PYROPHOSPHORYLASE"/>
    <property type="match status" value="1"/>
</dbReference>
<dbReference type="InterPro" id="IPR029056">
    <property type="entry name" value="Ribokinase-like"/>
</dbReference>
<organism evidence="21 22">
    <name type="scientific">Penicillium argentinense</name>
    <dbReference type="NCBI Taxonomy" id="1131581"/>
    <lineage>
        <taxon>Eukaryota</taxon>
        <taxon>Fungi</taxon>
        <taxon>Dikarya</taxon>
        <taxon>Ascomycota</taxon>
        <taxon>Pezizomycotina</taxon>
        <taxon>Eurotiomycetes</taxon>
        <taxon>Eurotiomycetidae</taxon>
        <taxon>Eurotiales</taxon>
        <taxon>Aspergillaceae</taxon>
        <taxon>Penicillium</taxon>
    </lineage>
</organism>
<comment type="function">
    <text evidence="3">Condenses 4-methyl-5-(beta-hydroxyethyl)thiazole monophosphate (THZ-P) and 2-methyl-4-amino-5-hydroxymethyl pyrimidine pyrophosphate (HMP-PP) to form thiamine monophosphate (TMP).</text>
</comment>
<proteinExistence type="inferred from homology"/>
<evidence type="ECO:0000256" key="7">
    <source>
        <dbReference type="ARBA" id="ARBA00022679"/>
    </source>
</evidence>
<dbReference type="SUPFAM" id="SSF53613">
    <property type="entry name" value="Ribokinase-like"/>
    <property type="match status" value="1"/>
</dbReference>
<dbReference type="Pfam" id="PF02581">
    <property type="entry name" value="TMP-TENI"/>
    <property type="match status" value="1"/>
</dbReference>
<dbReference type="GO" id="GO:0000287">
    <property type="term" value="F:magnesium ion binding"/>
    <property type="evidence" value="ECO:0007669"/>
    <property type="project" value="InterPro"/>
</dbReference>
<dbReference type="InterPro" id="IPR022998">
    <property type="entry name" value="ThiamineP_synth_TenI"/>
</dbReference>
<dbReference type="InterPro" id="IPR013785">
    <property type="entry name" value="Aldolase_TIM"/>
</dbReference>
<dbReference type="GeneID" id="81355142"/>
<dbReference type="EMBL" id="JAPQKI010000004">
    <property type="protein sequence ID" value="KAJ5103140.1"/>
    <property type="molecule type" value="Genomic_DNA"/>
</dbReference>
<dbReference type="InterPro" id="IPR000417">
    <property type="entry name" value="Hyethyz_kinase"/>
</dbReference>
<evidence type="ECO:0000256" key="6">
    <source>
        <dbReference type="ARBA" id="ARBA00006336"/>
    </source>
</evidence>
<evidence type="ECO:0000256" key="16">
    <source>
        <dbReference type="ARBA" id="ARBA00047883"/>
    </source>
</evidence>
<sequence length="806" mass="86448">MRSTAGPTTPQRRDRPGSRLSALGFGSVNLSSRDPDSMAVDLSLYLVTDSTPAILKGRDLCVVVEEALKGGVTVVQYRDKKSDTGEQIATARKLHQICQTYGVPLLINDRVDVALAVGAEGVHLGQDDMKFAEAKKMLPKEAIIGISASTLEEAQKAIADGADYLGIGTMFATPTKTNTRYTLGTAGTQAILDAISDATSVSTVAIGGINHSNVQRVIYQSQSPKKGLDGVAIVSGIMAADDPRASAQELVKLIKNPPPFALVPPAPRANEVEALLKEVPAIVQKMVEVHPLVHNMINFVVANFVANVVLSIGASPIMSPYGDEAKDLCKFDGGLLINMGTLTSESVSNYLKAIKAYNGRGNPVIYDPVGAAATDIRRNAVTDLMAGGYFDLIKGNEGEIKQAWGSGAVLQRGVDSGPSTLDSQQKARLARDLARRERNVVLMTGAVDYLSDGERVVAVENGHSFLGQVTGTGCAVGSISGCFLTAHRSDKLLAVLSGILMYEIAAENAASKEFVRGPGSFVPAFLDELYAIREAAGKGDHSWFTGRAKVHEVQHGSPQYQMYESSPRRLPRISEFPARQFSTSPPQPHLSHRKSIPTITMAVTMAALNLASRIRNPALFICDIQDKFRNAIYEFPKMVTTTSKMIRAANTLNIPIYITTQSRSKLGNTIPELSAHLSGPNIRADIDKTLFSMVTPELEAQLPSSRLDVIIVGIETHICVTQTTLDLLERGHRVYILVDGVSSINAEERGVALARLRDAGAVVTSSESMLFEILGDAGHEEFRAVSGLVKETKEETKAALGAFSKI</sequence>
<keyword evidence="13" id="KW-0784">Thiamine biosynthesis</keyword>
<comment type="similarity">
    <text evidence="17">In the C-terminal section; belongs to the Thz kinase family.</text>
</comment>
<dbReference type="SUPFAM" id="SSF51391">
    <property type="entry name" value="Thiamin phosphate synthase"/>
    <property type="match status" value="1"/>
</dbReference>
<dbReference type="Gene3D" id="3.40.50.850">
    <property type="entry name" value="Isochorismatase-like"/>
    <property type="match status" value="1"/>
</dbReference>
<dbReference type="HAMAP" id="MF_00228">
    <property type="entry name" value="Thz_kinase"/>
    <property type="match status" value="1"/>
</dbReference>
<dbReference type="GO" id="GO:0004417">
    <property type="term" value="F:hydroxyethylthiazole kinase activity"/>
    <property type="evidence" value="ECO:0007669"/>
    <property type="project" value="UniProtKB-EC"/>
</dbReference>
<dbReference type="GO" id="GO:0005737">
    <property type="term" value="C:cytoplasm"/>
    <property type="evidence" value="ECO:0007669"/>
    <property type="project" value="TreeGrafter"/>
</dbReference>
<dbReference type="Gene3D" id="3.40.1190.20">
    <property type="match status" value="1"/>
</dbReference>
<comment type="similarity">
    <text evidence="18">In the N-terminal section; belongs to the thiamine-phosphate synthase family.</text>
</comment>
<evidence type="ECO:0000259" key="19">
    <source>
        <dbReference type="Pfam" id="PF00857"/>
    </source>
</evidence>
<dbReference type="InterPro" id="IPR036206">
    <property type="entry name" value="ThiamineP_synth_sf"/>
</dbReference>
<feature type="domain" description="Thiamine phosphate synthase/TenI" evidence="20">
    <location>
        <begin position="44"/>
        <end position="237"/>
    </location>
</feature>
<dbReference type="Proteomes" id="UP001149074">
    <property type="component" value="Unassembled WGS sequence"/>
</dbReference>
<comment type="similarity">
    <text evidence="6">Belongs to the isochorismatase family.</text>
</comment>
<evidence type="ECO:0000256" key="1">
    <source>
        <dbReference type="ARBA" id="ARBA00001771"/>
    </source>
</evidence>
<evidence type="ECO:0000256" key="3">
    <source>
        <dbReference type="ARBA" id="ARBA00003814"/>
    </source>
</evidence>
<dbReference type="FunFam" id="3.20.20.70:FF:000104">
    <property type="entry name" value="Thiamine biosynthetic bifunctional enzyme"/>
    <property type="match status" value="1"/>
</dbReference>
<dbReference type="OrthoDB" id="4994at2759"/>
<dbReference type="InterPro" id="IPR034291">
    <property type="entry name" value="TMP_synthase"/>
</dbReference>
<comment type="catalytic activity">
    <reaction evidence="1">
        <text>5-(2-hydroxyethyl)-4-methylthiazole + ATP = 4-methyl-5-(2-phosphooxyethyl)-thiazole + ADP + H(+)</text>
        <dbReference type="Rhea" id="RHEA:24212"/>
        <dbReference type="ChEBI" id="CHEBI:15378"/>
        <dbReference type="ChEBI" id="CHEBI:17957"/>
        <dbReference type="ChEBI" id="CHEBI:30616"/>
        <dbReference type="ChEBI" id="CHEBI:58296"/>
        <dbReference type="ChEBI" id="CHEBI:456216"/>
        <dbReference type="EC" id="2.7.1.50"/>
    </reaction>
</comment>
<keyword evidence="10" id="KW-0418">Kinase</keyword>
<evidence type="ECO:0000256" key="15">
    <source>
        <dbReference type="ARBA" id="ARBA00047851"/>
    </source>
</evidence>
<evidence type="ECO:0000256" key="13">
    <source>
        <dbReference type="ARBA" id="ARBA00022977"/>
    </source>
</evidence>
<dbReference type="HAMAP" id="MF_00097">
    <property type="entry name" value="TMP_synthase"/>
    <property type="match status" value="1"/>
</dbReference>
<evidence type="ECO:0000256" key="5">
    <source>
        <dbReference type="ARBA" id="ARBA00005165"/>
    </source>
</evidence>
<dbReference type="NCBIfam" id="TIGR00693">
    <property type="entry name" value="thiE"/>
    <property type="match status" value="1"/>
</dbReference>
<dbReference type="AlphaFoldDB" id="A0A9W9KE37"/>